<evidence type="ECO:0000256" key="1">
    <source>
        <dbReference type="SAM" id="MobiDB-lite"/>
    </source>
</evidence>
<accession>A0A0N4VDH4</accession>
<dbReference type="EMBL" id="UXUI01009282">
    <property type="protein sequence ID" value="VDD93393.1"/>
    <property type="molecule type" value="Genomic_DNA"/>
</dbReference>
<reference evidence="2 3" key="2">
    <citation type="submission" date="2018-10" db="EMBL/GenBank/DDBJ databases">
        <authorList>
            <consortium name="Pathogen Informatics"/>
        </authorList>
    </citation>
    <scope>NUCLEOTIDE SEQUENCE [LARGE SCALE GENOMIC DNA]</scope>
</reference>
<dbReference type="WBParaSite" id="EVEC_0000866001-mRNA-1">
    <property type="protein sequence ID" value="EVEC_0000866001-mRNA-1"/>
    <property type="gene ID" value="EVEC_0000866001"/>
</dbReference>
<dbReference type="Proteomes" id="UP000274131">
    <property type="component" value="Unassembled WGS sequence"/>
</dbReference>
<protein>
    <submittedName>
        <fullName evidence="2 4">Uncharacterized protein</fullName>
    </submittedName>
</protein>
<keyword evidence="3" id="KW-1185">Reference proteome</keyword>
<name>A0A0N4VDH4_ENTVE</name>
<proteinExistence type="predicted"/>
<reference evidence="4" key="1">
    <citation type="submission" date="2017-02" db="UniProtKB">
        <authorList>
            <consortium name="WormBaseParasite"/>
        </authorList>
    </citation>
    <scope>IDENTIFICATION</scope>
</reference>
<dbReference type="AlphaFoldDB" id="A0A0N4VDH4"/>
<sequence length="70" mass="7975">MTAQKDSYGMTEEAHEETTTPLSPELYDKVNKGDNHCCCRCPMNNLNKRNVDVNYNHVVGLGFLKELFPL</sequence>
<feature type="region of interest" description="Disordered" evidence="1">
    <location>
        <begin position="1"/>
        <end position="26"/>
    </location>
</feature>
<evidence type="ECO:0000313" key="2">
    <source>
        <dbReference type="EMBL" id="VDD93393.1"/>
    </source>
</evidence>
<evidence type="ECO:0000313" key="3">
    <source>
        <dbReference type="Proteomes" id="UP000274131"/>
    </source>
</evidence>
<gene>
    <name evidence="2" type="ORF">EVEC_LOCUS8144</name>
</gene>
<evidence type="ECO:0000313" key="4">
    <source>
        <dbReference type="WBParaSite" id="EVEC_0000866001-mRNA-1"/>
    </source>
</evidence>
<organism evidence="4">
    <name type="scientific">Enterobius vermicularis</name>
    <name type="common">Human pinworm</name>
    <dbReference type="NCBI Taxonomy" id="51028"/>
    <lineage>
        <taxon>Eukaryota</taxon>
        <taxon>Metazoa</taxon>
        <taxon>Ecdysozoa</taxon>
        <taxon>Nematoda</taxon>
        <taxon>Chromadorea</taxon>
        <taxon>Rhabditida</taxon>
        <taxon>Spirurina</taxon>
        <taxon>Oxyuridomorpha</taxon>
        <taxon>Oxyuroidea</taxon>
        <taxon>Oxyuridae</taxon>
        <taxon>Enterobius</taxon>
    </lineage>
</organism>